<keyword evidence="2" id="KW-0964">Secreted</keyword>
<dbReference type="AlphaFoldDB" id="A0A485LJ98"/>
<keyword evidence="4" id="KW-0378">Hydrolase</keyword>
<dbReference type="PANTHER" id="PTHR34043:SF3">
    <property type="entry name" value="ALPHA_BETA-HYDROLASES SUPERFAMILY PROTEIN"/>
    <property type="match status" value="1"/>
</dbReference>
<gene>
    <name evidence="8" type="primary">Aste57867_21846</name>
    <name evidence="7" type="ORF">As57867_021777</name>
    <name evidence="8" type="ORF">ASTE57867_21846</name>
</gene>
<dbReference type="GO" id="GO:0016787">
    <property type="term" value="F:hydrolase activity"/>
    <property type="evidence" value="ECO:0007669"/>
    <property type="project" value="UniProtKB-KW"/>
</dbReference>
<dbReference type="EMBL" id="CAADRA010007034">
    <property type="protein sequence ID" value="VFT98515.1"/>
    <property type="molecule type" value="Genomic_DNA"/>
</dbReference>
<evidence type="ECO:0000313" key="8">
    <source>
        <dbReference type="EMBL" id="VFT98515.1"/>
    </source>
</evidence>
<dbReference type="Proteomes" id="UP000332933">
    <property type="component" value="Unassembled WGS sequence"/>
</dbReference>
<dbReference type="EMBL" id="VJMH01007008">
    <property type="protein sequence ID" value="KAF0686344.1"/>
    <property type="molecule type" value="Genomic_DNA"/>
</dbReference>
<organism evidence="8 9">
    <name type="scientific">Aphanomyces stellatus</name>
    <dbReference type="NCBI Taxonomy" id="120398"/>
    <lineage>
        <taxon>Eukaryota</taxon>
        <taxon>Sar</taxon>
        <taxon>Stramenopiles</taxon>
        <taxon>Oomycota</taxon>
        <taxon>Saprolegniomycetes</taxon>
        <taxon>Saprolegniales</taxon>
        <taxon>Verrucalvaceae</taxon>
        <taxon>Aphanomyces</taxon>
    </lineage>
</organism>
<dbReference type="Gene3D" id="3.40.50.1820">
    <property type="entry name" value="alpha/beta hydrolase"/>
    <property type="match status" value="1"/>
</dbReference>
<dbReference type="PANTHER" id="PTHR34043">
    <property type="entry name" value="ALPHA/BETA-HYDROLASES SUPERFAMILY PROTEIN"/>
    <property type="match status" value="1"/>
</dbReference>
<dbReference type="OrthoDB" id="206848at2759"/>
<dbReference type="SUPFAM" id="SSF53474">
    <property type="entry name" value="alpha/beta-Hydrolases"/>
    <property type="match status" value="1"/>
</dbReference>
<evidence type="ECO:0000313" key="9">
    <source>
        <dbReference type="Proteomes" id="UP000332933"/>
    </source>
</evidence>
<evidence type="ECO:0000259" key="6">
    <source>
        <dbReference type="Pfam" id="PF24708"/>
    </source>
</evidence>
<feature type="domain" description="Lipase-like C-terminal" evidence="6">
    <location>
        <begin position="5"/>
        <end position="122"/>
    </location>
</feature>
<sequence>MEKTQYPAVFIHGTLGWGRKTPFFNLGPDYWPVQDLDEVNPNYFVVEVGIGSSDHDRACETFYQLFGGRVNYGEEHCTDKGHLQYGVTFDTPMHPTWSEDNPVHLIGHSYGATTALELYQLLCVDFFGVGSNYKWVKSIISISGTLSGTTITSMMGSSPEHPAPFGSISYVVACGLATLHKFQLYAPWLKRVYDLRMSQWNNCANWSTLFDPTSKPLKTDDNVFTCLLPQYRLERNQRLIHMDKLHLFSIVSQTRGMTYPIVELAGICSIVALWKFKKPKIWIGLLSLWLWRRFFRLDWSKSSLVLAWLMKKHAEKADPLYDGFDKDSWQHSDGVVNSYSMIRPRHHMEDVPEQDRKMERCPSHVSIDMGHHDSCAIPKGQWHVYRVAKNHLCGTRGDSDAKELYTRLFRMLNEISLASPAV</sequence>
<dbReference type="InterPro" id="IPR056304">
    <property type="entry name" value="Lip-like_C"/>
</dbReference>
<evidence type="ECO:0000256" key="1">
    <source>
        <dbReference type="ARBA" id="ARBA00004613"/>
    </source>
</evidence>
<evidence type="ECO:0000313" key="7">
    <source>
        <dbReference type="EMBL" id="KAF0686344.1"/>
    </source>
</evidence>
<dbReference type="InterPro" id="IPR029058">
    <property type="entry name" value="AB_hydrolase_fold"/>
</dbReference>
<evidence type="ECO:0000256" key="4">
    <source>
        <dbReference type="ARBA" id="ARBA00022801"/>
    </source>
</evidence>
<keyword evidence="3" id="KW-0732">Signal</keyword>
<accession>A0A485LJ98</accession>
<evidence type="ECO:0000256" key="2">
    <source>
        <dbReference type="ARBA" id="ARBA00022525"/>
    </source>
</evidence>
<evidence type="ECO:0000256" key="3">
    <source>
        <dbReference type="ARBA" id="ARBA00022729"/>
    </source>
</evidence>
<name>A0A485LJ98_9STRA</name>
<dbReference type="GO" id="GO:0005576">
    <property type="term" value="C:extracellular region"/>
    <property type="evidence" value="ECO:0007669"/>
    <property type="project" value="UniProtKB-SubCell"/>
</dbReference>
<comment type="subcellular location">
    <subcellularLocation>
        <location evidence="1">Secreted</location>
    </subcellularLocation>
</comment>
<reference evidence="8 9" key="1">
    <citation type="submission" date="2019-03" db="EMBL/GenBank/DDBJ databases">
        <authorList>
            <person name="Gaulin E."/>
            <person name="Dumas B."/>
        </authorList>
    </citation>
    <scope>NUCLEOTIDE SEQUENCE [LARGE SCALE GENOMIC DNA]</scope>
    <source>
        <strain evidence="8">CBS 568.67</strain>
    </source>
</reference>
<protein>
    <submittedName>
        <fullName evidence="8">Aste57867_21846 protein</fullName>
    </submittedName>
</protein>
<keyword evidence="9" id="KW-1185">Reference proteome</keyword>
<reference evidence="7" key="2">
    <citation type="submission" date="2019-06" db="EMBL/GenBank/DDBJ databases">
        <title>Genomics analysis of Aphanomyces spp. identifies a new class of oomycete effector associated with host adaptation.</title>
        <authorList>
            <person name="Gaulin E."/>
        </authorList>
    </citation>
    <scope>NUCLEOTIDE SEQUENCE</scope>
    <source>
        <strain evidence="7">CBS 578.67</strain>
    </source>
</reference>
<proteinExistence type="predicted"/>
<evidence type="ECO:0000256" key="5">
    <source>
        <dbReference type="ARBA" id="ARBA00023098"/>
    </source>
</evidence>
<keyword evidence="5" id="KW-0443">Lipid metabolism</keyword>
<dbReference type="GO" id="GO:0006629">
    <property type="term" value="P:lipid metabolic process"/>
    <property type="evidence" value="ECO:0007669"/>
    <property type="project" value="UniProtKB-KW"/>
</dbReference>
<dbReference type="Pfam" id="PF24708">
    <property type="entry name" value="Lip_C"/>
    <property type="match status" value="1"/>
</dbReference>